<accession>A0ABR1TGR2</accession>
<evidence type="ECO:0000256" key="4">
    <source>
        <dbReference type="SAM" id="MobiDB-lite"/>
    </source>
</evidence>
<evidence type="ECO:0000313" key="6">
    <source>
        <dbReference type="EMBL" id="KAK8045820.1"/>
    </source>
</evidence>
<dbReference type="InterPro" id="IPR025676">
    <property type="entry name" value="Clr5_dom"/>
</dbReference>
<keyword evidence="1" id="KW-0677">Repeat</keyword>
<evidence type="ECO:0000256" key="1">
    <source>
        <dbReference type="ARBA" id="ARBA00022737"/>
    </source>
</evidence>
<feature type="region of interest" description="Disordered" evidence="4">
    <location>
        <begin position="143"/>
        <end position="162"/>
    </location>
</feature>
<sequence>MPSPSEWREHKSQILALIAENNLTTVVEQMKEHRFTASKAQYEQQLVKWNARKNLKNGEWRSVIAAYDSLVTRHGERNVRLLISDIHIGKLKISRARRRYCREESQAMDLITESDIDGHLPRGVSFQVLRAHGDWISPLPDELGIEHSSTPGSPTVSNRSIPPASLHGAAALDDVLDVEIPDLVPSSPFPAFTIWESLGNLAIPSTAASDPIASLSLVGPSPGSLSPFNFSPGQFDFNSAIWSDAVAVNNNHKTPKQILRDLGFFQFEKQLLEGTGTTNTQTWLAGHVHFLQLLSCVKVLRRSPFDLIDIQLAGDHYIQSLMQPFMSLLPGEDQSTAQVTDLNAHIHRLLLFSFANGFAGLEMVDLTRVLGFLGQYKNIGALLMQLKGIPGPYSKAIAVGVFKLCVESGETQVAQQLLDTKKIDVNAFIFSPNGNRLTPLETASHLQDANMIHILLENGADVNKSFWSETGPLSRLLYGFKTGATINPVARHAISQLLDAGARVKFSDLRLVLESLHAKDVGFKLALSLLDQSPEAWLSNDSLPLAARELDEDQISQILNSILPKDDTNKENHRGHSRNSIHQALVECAVKGYSQLVVEMLLHHDTHPVTGVLCGAIRGRRKDLVGMIISEYASTLISESHNVNLKHHPLAEAIRVEDDDLVRFCEENESLCHLQDHHFKEALDAAASTGNLKYVCKLLEHFRYPNPSVLTRPHLHAIQGGHKDIYMMLLNAGADVNSNQGSDPFMAAITQGDRSLVSAIMDANLSGRSHYNINGDSIKTLSPLIRLGDQSLIIKALHVMPSCLKLEERDVEDIVISRQHGMFQFLLDQKAFRHTAITARLKLAARSNDGTTVREMLSLGANPGNLRVLI</sequence>
<dbReference type="PROSITE" id="PS50297">
    <property type="entry name" value="ANK_REP_REGION"/>
    <property type="match status" value="1"/>
</dbReference>
<feature type="compositionally biased region" description="Polar residues" evidence="4">
    <location>
        <begin position="147"/>
        <end position="160"/>
    </location>
</feature>
<dbReference type="InterPro" id="IPR050663">
    <property type="entry name" value="Ankyrin-SOCS_Box"/>
</dbReference>
<comment type="caution">
    <text evidence="6">The sequence shown here is derived from an EMBL/GenBank/DDBJ whole genome shotgun (WGS) entry which is preliminary data.</text>
</comment>
<name>A0ABR1TGR2_9PEZI</name>
<feature type="repeat" description="ANK" evidence="3">
    <location>
        <begin position="435"/>
        <end position="463"/>
    </location>
</feature>
<dbReference type="EMBL" id="JAQQWM010000009">
    <property type="protein sequence ID" value="KAK8045820.1"/>
    <property type="molecule type" value="Genomic_DNA"/>
</dbReference>
<gene>
    <name evidence="6" type="ORF">PG996_013884</name>
</gene>
<organism evidence="6 7">
    <name type="scientific">Apiospora saccharicola</name>
    <dbReference type="NCBI Taxonomy" id="335842"/>
    <lineage>
        <taxon>Eukaryota</taxon>
        <taxon>Fungi</taxon>
        <taxon>Dikarya</taxon>
        <taxon>Ascomycota</taxon>
        <taxon>Pezizomycotina</taxon>
        <taxon>Sordariomycetes</taxon>
        <taxon>Xylariomycetidae</taxon>
        <taxon>Amphisphaeriales</taxon>
        <taxon>Apiosporaceae</taxon>
        <taxon>Apiospora</taxon>
    </lineage>
</organism>
<dbReference type="Gene3D" id="1.25.40.20">
    <property type="entry name" value="Ankyrin repeat-containing domain"/>
    <property type="match status" value="2"/>
</dbReference>
<dbReference type="PANTHER" id="PTHR24193:SF121">
    <property type="entry name" value="ADA2A-CONTAINING COMPLEX COMPONENT 3, ISOFORM D"/>
    <property type="match status" value="1"/>
</dbReference>
<dbReference type="Proteomes" id="UP001446871">
    <property type="component" value="Unassembled WGS sequence"/>
</dbReference>
<dbReference type="Pfam" id="PF14420">
    <property type="entry name" value="Clr5"/>
    <property type="match status" value="1"/>
</dbReference>
<dbReference type="PANTHER" id="PTHR24193">
    <property type="entry name" value="ANKYRIN REPEAT PROTEIN"/>
    <property type="match status" value="1"/>
</dbReference>
<dbReference type="InterPro" id="IPR036770">
    <property type="entry name" value="Ankyrin_rpt-contain_sf"/>
</dbReference>
<keyword evidence="2 3" id="KW-0040">ANK repeat</keyword>
<feature type="domain" description="Clr5" evidence="5">
    <location>
        <begin position="4"/>
        <end position="53"/>
    </location>
</feature>
<proteinExistence type="predicted"/>
<dbReference type="SMART" id="SM00248">
    <property type="entry name" value="ANK"/>
    <property type="match status" value="5"/>
</dbReference>
<evidence type="ECO:0000256" key="2">
    <source>
        <dbReference type="ARBA" id="ARBA00023043"/>
    </source>
</evidence>
<evidence type="ECO:0000256" key="3">
    <source>
        <dbReference type="PROSITE-ProRule" id="PRU00023"/>
    </source>
</evidence>
<dbReference type="SUPFAM" id="SSF48403">
    <property type="entry name" value="Ankyrin repeat"/>
    <property type="match status" value="1"/>
</dbReference>
<evidence type="ECO:0000313" key="7">
    <source>
        <dbReference type="Proteomes" id="UP001446871"/>
    </source>
</evidence>
<reference evidence="6 7" key="1">
    <citation type="submission" date="2023-01" db="EMBL/GenBank/DDBJ databases">
        <title>Analysis of 21 Apiospora genomes using comparative genomics revels a genus with tremendous synthesis potential of carbohydrate active enzymes and secondary metabolites.</title>
        <authorList>
            <person name="Sorensen T."/>
        </authorList>
    </citation>
    <scope>NUCLEOTIDE SEQUENCE [LARGE SCALE GENOMIC DNA]</scope>
    <source>
        <strain evidence="6 7">CBS 83171</strain>
    </source>
</reference>
<evidence type="ECO:0000259" key="5">
    <source>
        <dbReference type="Pfam" id="PF14420"/>
    </source>
</evidence>
<keyword evidence="7" id="KW-1185">Reference proteome</keyword>
<dbReference type="InterPro" id="IPR002110">
    <property type="entry name" value="Ankyrin_rpt"/>
</dbReference>
<dbReference type="PROSITE" id="PS50088">
    <property type="entry name" value="ANK_REPEAT"/>
    <property type="match status" value="1"/>
</dbReference>
<protein>
    <recommendedName>
        <fullName evidence="5">Clr5 domain-containing protein</fullName>
    </recommendedName>
</protein>